<evidence type="ECO:0000256" key="1">
    <source>
        <dbReference type="ARBA" id="ARBA00022676"/>
    </source>
</evidence>
<dbReference type="SUPFAM" id="SSF53756">
    <property type="entry name" value="UDP-Glycosyltransferase/glycogen phosphorylase"/>
    <property type="match status" value="1"/>
</dbReference>
<keyword evidence="6" id="KW-1185">Reference proteome</keyword>
<accession>A0ABW0NM00</accession>
<dbReference type="InterPro" id="IPR028098">
    <property type="entry name" value="Glyco_trans_4-like_N"/>
</dbReference>
<name>A0ABW0NM00_9MICO</name>
<dbReference type="Pfam" id="PF00534">
    <property type="entry name" value="Glycos_transf_1"/>
    <property type="match status" value="1"/>
</dbReference>
<dbReference type="CDD" id="cd03802">
    <property type="entry name" value="GT4_AviGT4-like"/>
    <property type="match status" value="1"/>
</dbReference>
<dbReference type="PANTHER" id="PTHR12526:SF595">
    <property type="entry name" value="BLL5217 PROTEIN"/>
    <property type="match status" value="1"/>
</dbReference>
<feature type="domain" description="Glycosyl transferase family 1" evidence="3">
    <location>
        <begin position="163"/>
        <end position="303"/>
    </location>
</feature>
<dbReference type="Pfam" id="PF13439">
    <property type="entry name" value="Glyco_transf_4"/>
    <property type="match status" value="1"/>
</dbReference>
<evidence type="ECO:0000313" key="5">
    <source>
        <dbReference type="EMBL" id="MFC5501441.1"/>
    </source>
</evidence>
<dbReference type="RefSeq" id="WP_386739030.1">
    <property type="nucleotide sequence ID" value="NZ_JBHSMG010000001.1"/>
</dbReference>
<comment type="caution">
    <text evidence="5">The sequence shown here is derived from an EMBL/GenBank/DDBJ whole genome shotgun (WGS) entry which is preliminary data.</text>
</comment>
<protein>
    <submittedName>
        <fullName evidence="5">Glycosyltransferase family 4 protein</fullName>
    </submittedName>
</protein>
<dbReference type="EMBL" id="JBHSMG010000001">
    <property type="protein sequence ID" value="MFC5501441.1"/>
    <property type="molecule type" value="Genomic_DNA"/>
</dbReference>
<dbReference type="Proteomes" id="UP001596039">
    <property type="component" value="Unassembled WGS sequence"/>
</dbReference>
<sequence length="343" mass="36923">MVAPPWFEVPPSAYGGTEEVVAGLVDGLVRRGHEVTLIASGAAKTKAVRQFGAFSTPPTSLLGNDAMPEVIHAAEAARVLETLDLDLVHDHSLVGPLLARGRRIPTVMTIHAPVSGSNLDYFTRLGTSVAMVSISQAQRAAAPWLNWCGTVPNAIDVASYRFEPNKSNRVLWIGRFSPDKGAHLAIDAARQAGRPIVLAGKLNEEVEKRYFAEYITPRLGADVDYAGEASASLKRELFAQAACLLFPIQWEEPFGMVMIEAMACGTPVIAVRRGSVPEVIVDDLTGILVDRPEQIPAAIERAATLKPIDCRRHVETHFDLPNLAAGYEAIYLNSIARSAAANG</sequence>
<proteinExistence type="predicted"/>
<keyword evidence="2" id="KW-0808">Transferase</keyword>
<dbReference type="PANTHER" id="PTHR12526">
    <property type="entry name" value="GLYCOSYLTRANSFERASE"/>
    <property type="match status" value="1"/>
</dbReference>
<feature type="domain" description="Glycosyltransferase subfamily 4-like N-terminal" evidence="4">
    <location>
        <begin position="14"/>
        <end position="120"/>
    </location>
</feature>
<evidence type="ECO:0000259" key="4">
    <source>
        <dbReference type="Pfam" id="PF13439"/>
    </source>
</evidence>
<keyword evidence="1" id="KW-0328">Glycosyltransferase</keyword>
<gene>
    <name evidence="5" type="ORF">ACFPJ4_04210</name>
</gene>
<evidence type="ECO:0000313" key="6">
    <source>
        <dbReference type="Proteomes" id="UP001596039"/>
    </source>
</evidence>
<reference evidence="6" key="1">
    <citation type="journal article" date="2019" name="Int. J. Syst. Evol. Microbiol.">
        <title>The Global Catalogue of Microorganisms (GCM) 10K type strain sequencing project: providing services to taxonomists for standard genome sequencing and annotation.</title>
        <authorList>
            <consortium name="The Broad Institute Genomics Platform"/>
            <consortium name="The Broad Institute Genome Sequencing Center for Infectious Disease"/>
            <person name="Wu L."/>
            <person name="Ma J."/>
        </authorList>
    </citation>
    <scope>NUCLEOTIDE SEQUENCE [LARGE SCALE GENOMIC DNA]</scope>
    <source>
        <strain evidence="6">CGMCC 4.6997</strain>
    </source>
</reference>
<evidence type="ECO:0000256" key="2">
    <source>
        <dbReference type="ARBA" id="ARBA00022679"/>
    </source>
</evidence>
<dbReference type="InterPro" id="IPR001296">
    <property type="entry name" value="Glyco_trans_1"/>
</dbReference>
<dbReference type="Gene3D" id="3.40.50.2000">
    <property type="entry name" value="Glycogen Phosphorylase B"/>
    <property type="match status" value="2"/>
</dbReference>
<evidence type="ECO:0000259" key="3">
    <source>
        <dbReference type="Pfam" id="PF00534"/>
    </source>
</evidence>
<organism evidence="5 6">
    <name type="scientific">Lysinimonas soli</name>
    <dbReference type="NCBI Taxonomy" id="1074233"/>
    <lineage>
        <taxon>Bacteria</taxon>
        <taxon>Bacillati</taxon>
        <taxon>Actinomycetota</taxon>
        <taxon>Actinomycetes</taxon>
        <taxon>Micrococcales</taxon>
        <taxon>Microbacteriaceae</taxon>
        <taxon>Lysinimonas</taxon>
    </lineage>
</organism>